<dbReference type="SUPFAM" id="SSF52540">
    <property type="entry name" value="P-loop containing nucleoside triphosphate hydrolases"/>
    <property type="match status" value="1"/>
</dbReference>
<dbReference type="PANTHER" id="PTHR13696:SF99">
    <property type="entry name" value="COBYRINIC ACID AC-DIAMIDE SYNTHASE"/>
    <property type="match status" value="1"/>
</dbReference>
<dbReference type="InterPro" id="IPR027417">
    <property type="entry name" value="P-loop_NTPase"/>
</dbReference>
<feature type="domain" description="AAA" evidence="1">
    <location>
        <begin position="3"/>
        <end position="186"/>
    </location>
</feature>
<comment type="caution">
    <text evidence="2">The sequence shown here is derived from an EMBL/GenBank/DDBJ whole genome shotgun (WGS) entry which is preliminary data.</text>
</comment>
<dbReference type="InterPro" id="IPR025669">
    <property type="entry name" value="AAA_dom"/>
</dbReference>
<dbReference type="CDD" id="cd02042">
    <property type="entry name" value="ParAB_family"/>
    <property type="match status" value="1"/>
</dbReference>
<proteinExistence type="predicted"/>
<dbReference type="OrthoDB" id="9815116at2"/>
<dbReference type="PANTHER" id="PTHR13696">
    <property type="entry name" value="P-LOOP CONTAINING NUCLEOSIDE TRIPHOSPHATE HYDROLASE"/>
    <property type="match status" value="1"/>
</dbReference>
<evidence type="ECO:0000313" key="3">
    <source>
        <dbReference type="Proteomes" id="UP000032279"/>
    </source>
</evidence>
<dbReference type="InterPro" id="IPR050678">
    <property type="entry name" value="DNA_Partitioning_ATPase"/>
</dbReference>
<dbReference type="Proteomes" id="UP000032279">
    <property type="component" value="Unassembled WGS sequence"/>
</dbReference>
<keyword evidence="3" id="KW-1185">Reference proteome</keyword>
<dbReference type="Gene3D" id="3.40.50.300">
    <property type="entry name" value="P-loop containing nucleotide triphosphate hydrolases"/>
    <property type="match status" value="1"/>
</dbReference>
<evidence type="ECO:0000259" key="1">
    <source>
        <dbReference type="Pfam" id="PF13614"/>
    </source>
</evidence>
<protein>
    <submittedName>
        <fullName evidence="2">Replication-associated protein</fullName>
    </submittedName>
</protein>
<gene>
    <name evidence="2" type="ORF">WDC_1765</name>
</gene>
<reference evidence="2 3" key="1">
    <citation type="submission" date="2013-08" db="EMBL/GenBank/DDBJ databases">
        <title>Lactobacillus wasatchii sp. WDC04, a late gas producing bacteria isolated from aged chedder cheese.</title>
        <authorList>
            <person name="Oberg C.J."/>
            <person name="Culumber M."/>
            <person name="McMahon D.J."/>
            <person name="Broadbent J.R."/>
            <person name="Oberg T.S."/>
            <person name="Ortaki F."/>
        </authorList>
    </citation>
    <scope>NUCLEOTIDE SEQUENCE [LARGE SCALE GENOMIC DNA]</scope>
    <source>
        <strain evidence="2 3">WDC04</strain>
    </source>
</reference>
<dbReference type="PATRIC" id="fig|1335616.4.peg.1774"/>
<sequence length="272" mass="30933">MTKTIVTGNFKGGVGKTTNAVMIAYTLAKQGKKTLLVDLDPQANATDLLFLTMKNVLGVKPTFQSTLEVALESGDLKPALVDVMDNLQMLPSYEDLQDYEKYLFSTFDDDYSQDSYFSKLLAKIKDNYDYVILDVPPQLNKYTDSALVACDYVIIVLQTQQRSLSGAKTYTEHLLQIREDYKLNLELLGVLPVLLQNGNELDLDILSDALDFFGKPNMFEIQIKQMARLKRFDRTGITNSHRVIHDRRVHAIYAEVVKEIETRIKVFEDAKE</sequence>
<accession>A0A0D1A4N4</accession>
<evidence type="ECO:0000313" key="2">
    <source>
        <dbReference type="EMBL" id="KIS02662.1"/>
    </source>
</evidence>
<dbReference type="EMBL" id="AWTT01000061">
    <property type="protein sequence ID" value="KIS02662.1"/>
    <property type="molecule type" value="Genomic_DNA"/>
</dbReference>
<organism evidence="2 3">
    <name type="scientific">Paucilactobacillus wasatchensis</name>
    <dbReference type="NCBI Taxonomy" id="1335616"/>
    <lineage>
        <taxon>Bacteria</taxon>
        <taxon>Bacillati</taxon>
        <taxon>Bacillota</taxon>
        <taxon>Bacilli</taxon>
        <taxon>Lactobacillales</taxon>
        <taxon>Lactobacillaceae</taxon>
        <taxon>Paucilactobacillus</taxon>
    </lineage>
</organism>
<dbReference type="AlphaFoldDB" id="A0A0D1A4N4"/>
<dbReference type="Pfam" id="PF13614">
    <property type="entry name" value="AAA_31"/>
    <property type="match status" value="1"/>
</dbReference>
<name>A0A0D1A4N4_9LACO</name>
<dbReference type="RefSeq" id="WP_044011455.1">
    <property type="nucleotide sequence ID" value="NZ_AWTT01000061.1"/>
</dbReference>
<dbReference type="STRING" id="1335616.WDC_1765"/>